<reference evidence="2 3" key="1">
    <citation type="submission" date="2020-06" db="EMBL/GenBank/DDBJ databases">
        <title>Methanolobus halotolerans sp. nov., isolated from a saline lake Tus in Siberia.</title>
        <authorList>
            <person name="Shen Y."/>
            <person name="Chen S.-C."/>
            <person name="Lai M.-C."/>
            <person name="Huang H.-H."/>
            <person name="Chiu H.-H."/>
            <person name="Tang S.-L."/>
            <person name="Rogozin D.Y."/>
            <person name="Degermendzhy A.G."/>
        </authorList>
    </citation>
    <scope>NUCLEOTIDE SEQUENCE [LARGE SCALE GENOMIC DNA]</scope>
    <source>
        <strain evidence="2 3">DSM 21339</strain>
    </source>
</reference>
<dbReference type="InterPro" id="IPR020988">
    <property type="entry name" value="Pept_U32_collagenase"/>
</dbReference>
<dbReference type="RefSeq" id="WP_176964921.1">
    <property type="nucleotide sequence ID" value="NZ_CP058215.1"/>
</dbReference>
<dbReference type="Pfam" id="PF12392">
    <property type="entry name" value="DUF3656"/>
    <property type="match status" value="1"/>
</dbReference>
<evidence type="ECO:0000313" key="2">
    <source>
        <dbReference type="EMBL" id="QLC49865.1"/>
    </source>
</evidence>
<dbReference type="GeneID" id="55821247"/>
<evidence type="ECO:0000313" key="3">
    <source>
        <dbReference type="Proteomes" id="UP000509594"/>
    </source>
</evidence>
<protein>
    <submittedName>
        <fullName evidence="2">U32 family peptidase</fullName>
    </submittedName>
</protein>
<proteinExistence type="predicted"/>
<evidence type="ECO:0000259" key="1">
    <source>
        <dbReference type="Pfam" id="PF12392"/>
    </source>
</evidence>
<dbReference type="PANTHER" id="PTHR30217:SF10">
    <property type="entry name" value="23S RRNA 5-HYDROXYCYTIDINE C2501 SYNTHASE"/>
    <property type="match status" value="1"/>
</dbReference>
<name>A0A7D5INR7_9EURY</name>
<dbReference type="AlphaFoldDB" id="A0A7D5INR7"/>
<dbReference type="Proteomes" id="UP000509594">
    <property type="component" value="Chromosome"/>
</dbReference>
<dbReference type="InterPro" id="IPR001539">
    <property type="entry name" value="Peptidase_U32"/>
</dbReference>
<accession>A0A7D5INR7</accession>
<feature type="domain" description="Peptidase U32 collagenase" evidence="1">
    <location>
        <begin position="405"/>
        <end position="517"/>
    </location>
</feature>
<dbReference type="InterPro" id="IPR051454">
    <property type="entry name" value="RNA/ubiquinone_mod_enzymes"/>
</dbReference>
<sequence>MHNQNNHNICHPPEILAPAGDMQALLGALKGEADAVYLGVSDFNARQGAENFSLEELEKAIDLAHSLDVRVFLALNIPVKQKELQDVLNIIDRAYAYGVDALILEDIGLMKLLSEIYPDLPLHASTQMTIHNKEGVDLIEKAGASRVILSRELNSGQVKNIVKNSNIDIELFVHGALCYSYSGRCLFSSFLGNRSANRGACTQPCRRPYKLTIDGKEVSGKLIGEYPISCAELCTLPELDSIVKAGVKSLKIEGRMKKPEYVTASSTIYKKAVEKICAGNKLNKEEIQQYEAELAKLFYRGFTKGFVSGESDVTHQKYSSSYGLFLGKVRKISRSKHHADLQLKLNQDISSKDGISILTRMRMLGSRVDAILKDGKKVERASKGDEVVLWISPKTGKAVRPNDEVFLSTDRQLIDSLQKKDLRRVPVNIVVTVRKGEALRIEVNESRADAEFTDEYIIQDAKSSPTTPEKISEVVEKLGDTSYYADNINIEADENIFIPIGVITAARREAISLLENRIRELYKRDQKNPLLEEIIKTHSDRKAAPEDNMLLSVEVSDIDGLFIAAKAGADIIYLPADEADRLMEPENKNVIQHLQKKGTQIIVMTPQVTFDHELANVKQTMEDVHSAGFGLACSNPGTVKIASEMGIDFGAQKELNIFNSLSAGFYHTEGASVVTLSSELNLDEIKDVSDALAGEGVKCHIELLVHGRELLLITENDLLKPLADRSMLKKDSDVKLVDRREESFPVKRQGTRTLIYHSRVLSMLEDLEALRESGVDILRLDLSLNNQNYIRDTILAYRNVIHGKRPKTIKRKNEVLTKGHYFEGVL</sequence>
<dbReference type="PANTHER" id="PTHR30217">
    <property type="entry name" value="PEPTIDASE U32 FAMILY"/>
    <property type="match status" value="1"/>
</dbReference>
<dbReference type="KEGG" id="mzi:HWN40_06190"/>
<keyword evidence="3" id="KW-1185">Reference proteome</keyword>
<dbReference type="EMBL" id="CP058215">
    <property type="protein sequence ID" value="QLC49865.1"/>
    <property type="molecule type" value="Genomic_DNA"/>
</dbReference>
<dbReference type="Pfam" id="PF01136">
    <property type="entry name" value="Peptidase_U32"/>
    <property type="match status" value="2"/>
</dbReference>
<organism evidence="2 3">
    <name type="scientific">Methanolobus zinderi</name>
    <dbReference type="NCBI Taxonomy" id="536044"/>
    <lineage>
        <taxon>Archaea</taxon>
        <taxon>Methanobacteriati</taxon>
        <taxon>Methanobacteriota</taxon>
        <taxon>Stenosarchaea group</taxon>
        <taxon>Methanomicrobia</taxon>
        <taxon>Methanosarcinales</taxon>
        <taxon>Methanosarcinaceae</taxon>
        <taxon>Methanolobus</taxon>
    </lineage>
</organism>
<dbReference type="OrthoDB" id="51464at2157"/>
<gene>
    <name evidence="2" type="ORF">HWN40_06190</name>
</gene>